<evidence type="ECO:0000259" key="3">
    <source>
        <dbReference type="PROSITE" id="PS51468"/>
    </source>
</evidence>
<dbReference type="GeneID" id="28739173"/>
<feature type="domain" description="VIT" evidence="3">
    <location>
        <begin position="23"/>
        <end position="154"/>
    </location>
</feature>
<protein>
    <submittedName>
        <fullName evidence="4">von Willebrand factor A domain-containing protein 5A</fullName>
    </submittedName>
</protein>
<feature type="compositionally biased region" description="Polar residues" evidence="1">
    <location>
        <begin position="814"/>
        <end position="828"/>
    </location>
</feature>
<accession>A0A0N1H8K0</accession>
<dbReference type="RefSeq" id="XP_018003340.1">
    <property type="nucleotide sequence ID" value="XM_018147294.1"/>
</dbReference>
<dbReference type="EMBL" id="LFJN01000005">
    <property type="protein sequence ID" value="KPI43377.1"/>
    <property type="molecule type" value="Genomic_DNA"/>
</dbReference>
<evidence type="ECO:0000313" key="4">
    <source>
        <dbReference type="EMBL" id="KPI43377.1"/>
    </source>
</evidence>
<dbReference type="SMART" id="SM00327">
    <property type="entry name" value="VWA"/>
    <property type="match status" value="1"/>
</dbReference>
<dbReference type="Gene3D" id="3.40.50.410">
    <property type="entry name" value="von Willebrand factor, type A domain"/>
    <property type="match status" value="1"/>
</dbReference>
<feature type="compositionally biased region" description="Polar residues" evidence="1">
    <location>
        <begin position="838"/>
        <end position="850"/>
    </location>
</feature>
<sequence length="996" mass="107625">MVRTNEPARGGYYHRLPHCGCWTPIRRHDGVAQKQYLPLTDLRSHTTILASSTRTTLNQTFTNSKQEKLEEVRYTFPLFDGVSIVDFKCVLDNKTLVGVVKEKLQARTDYNKAVARGETAGLLEQLPDASDVFTTKIGNVPPQASVRVEITYLGELSHDAEFDATRFTIPTAIAPRYGSTTFDSAQTLAGSQTPTKGSITISVDVLLDESTAVREIRSPSHNLAVTLGRTSTMDEKVFQNNCASASLALDSAELGKDFIFVLSSQEQGIPRAMFATHPTLPGRTAIMATLVPKFNVPNIVPEIVFVVDRSGSMQGKIKTLVSAMKIFLKSLPVNGIKFNICSFGSNFDFLFPRSQTYDQVSLEQALACLDVFDASYGGTEMLAPIKATCERRYTDLPLEVMLLTDGQIWNQQELFDYIGSQRNTRFFSLGIGAGASSALVEGIARSGGGFAQFVTDQEKMDKKIVRMLKGALTPHVDDYKIDIVYEDDTKEDEEFEVVNKSTSSEANTLVTNFQKLHTAKISLFDEKAKEEPTNPAAGRFDALPTISIPAVIQTPYKLPALYPFNRTTVYILTNNDTSKKPASLKLSGTCDAGPLELSIPVQDIGDSLTVHQLAAKKASQELEQGRGWLTSTKDAAGNSLKSSHEGQWDLIVERECVRIGTEYGIAGNFTSFVAVEKRDAGNGLSEGDIVQGLATTDNSEEPASKPAPGGLFAGAAFGASSGSLFGARSSTPFSAPAPCQTRLFSAGSGSLFGAPAASSFAAPAPSQPQLFGRAAGPTTGGSLFGSSQPSSPFSVNSKSAGLFGSTGVVPQTASVDMISNPNDDVSTKTGKRKARAGHNSSRGLVASASNQDDRVVELARSSVPTSSRDRDSPIRKQLASQPSTKPTSLNDEQKLEQVILLQKFDGSWSADDEHLWKLLGVERATVAETAFNSFDQVDPHSVATIAALAWFQAKMLREKEVWEMVFDKGKAWLESHQLFLEGSAGDMTDLVKALFE</sequence>
<dbReference type="PROSITE" id="PS50234">
    <property type="entry name" value="VWFA"/>
    <property type="match status" value="1"/>
</dbReference>
<dbReference type="InterPro" id="IPR013694">
    <property type="entry name" value="VIT"/>
</dbReference>
<comment type="caution">
    <text evidence="4">The sequence shown here is derived from an EMBL/GenBank/DDBJ whole genome shotgun (WGS) entry which is preliminary data.</text>
</comment>
<feature type="domain" description="VWFA" evidence="2">
    <location>
        <begin position="302"/>
        <end position="468"/>
    </location>
</feature>
<dbReference type="PROSITE" id="PS51468">
    <property type="entry name" value="VIT"/>
    <property type="match status" value="1"/>
</dbReference>
<evidence type="ECO:0000259" key="2">
    <source>
        <dbReference type="PROSITE" id="PS50234"/>
    </source>
</evidence>
<gene>
    <name evidence="4" type="ORF">AB675_6964</name>
</gene>
<dbReference type="VEuPathDB" id="FungiDB:AB675_6964"/>
<feature type="compositionally biased region" description="Polar residues" evidence="1">
    <location>
        <begin position="878"/>
        <end position="890"/>
    </location>
</feature>
<dbReference type="PANTHER" id="PTHR45737">
    <property type="entry name" value="VON WILLEBRAND FACTOR A DOMAIN-CONTAINING PROTEIN 5A"/>
    <property type="match status" value="1"/>
</dbReference>
<dbReference type="InterPro" id="IPR002035">
    <property type="entry name" value="VWF_A"/>
</dbReference>
<dbReference type="Pfam" id="PF13768">
    <property type="entry name" value="VWA_3"/>
    <property type="match status" value="1"/>
</dbReference>
<evidence type="ECO:0000313" key="5">
    <source>
        <dbReference type="Proteomes" id="UP000038010"/>
    </source>
</evidence>
<feature type="region of interest" description="Disordered" evidence="1">
    <location>
        <begin position="814"/>
        <end position="891"/>
    </location>
</feature>
<dbReference type="AlphaFoldDB" id="A0A0N1H8K0"/>
<dbReference type="Pfam" id="PF08487">
    <property type="entry name" value="VIT"/>
    <property type="match status" value="1"/>
</dbReference>
<evidence type="ECO:0000256" key="1">
    <source>
        <dbReference type="SAM" id="MobiDB-lite"/>
    </source>
</evidence>
<dbReference type="InterPro" id="IPR036465">
    <property type="entry name" value="vWFA_dom_sf"/>
</dbReference>
<keyword evidence="5" id="KW-1185">Reference proteome</keyword>
<organism evidence="4 5">
    <name type="scientific">Cyphellophora attinorum</name>
    <dbReference type="NCBI Taxonomy" id="1664694"/>
    <lineage>
        <taxon>Eukaryota</taxon>
        <taxon>Fungi</taxon>
        <taxon>Dikarya</taxon>
        <taxon>Ascomycota</taxon>
        <taxon>Pezizomycotina</taxon>
        <taxon>Eurotiomycetes</taxon>
        <taxon>Chaetothyriomycetidae</taxon>
        <taxon>Chaetothyriales</taxon>
        <taxon>Cyphellophoraceae</taxon>
        <taxon>Cyphellophora</taxon>
    </lineage>
</organism>
<dbReference type="SUPFAM" id="SSF53300">
    <property type="entry name" value="vWA-like"/>
    <property type="match status" value="1"/>
</dbReference>
<reference evidence="4 5" key="1">
    <citation type="submission" date="2015-06" db="EMBL/GenBank/DDBJ databases">
        <title>Draft genome of the ant-associated black yeast Phialophora attae CBS 131958.</title>
        <authorList>
            <person name="Moreno L.F."/>
            <person name="Stielow B.J."/>
            <person name="de Hoog S."/>
            <person name="Vicente V.A."/>
            <person name="Weiss V.A."/>
            <person name="de Vries M."/>
            <person name="Cruz L.M."/>
            <person name="Souza E.M."/>
        </authorList>
    </citation>
    <scope>NUCLEOTIDE SEQUENCE [LARGE SCALE GENOMIC DNA]</scope>
    <source>
        <strain evidence="4 5">CBS 131958</strain>
    </source>
</reference>
<name>A0A0N1H8K0_9EURO</name>
<dbReference type="SMART" id="SM00609">
    <property type="entry name" value="VIT"/>
    <property type="match status" value="1"/>
</dbReference>
<feature type="region of interest" description="Disordered" evidence="1">
    <location>
        <begin position="765"/>
        <end position="791"/>
    </location>
</feature>
<dbReference type="Proteomes" id="UP000038010">
    <property type="component" value="Unassembled WGS sequence"/>
</dbReference>
<dbReference type="PANTHER" id="PTHR45737:SF6">
    <property type="entry name" value="VON WILLEBRAND FACTOR A DOMAIN-CONTAINING PROTEIN 5A"/>
    <property type="match status" value="1"/>
</dbReference>
<dbReference type="OrthoDB" id="1729737at2759"/>
<dbReference type="STRING" id="1664694.A0A0N1H8K0"/>
<proteinExistence type="predicted"/>